<accession>A0A6P1BXH5</accession>
<dbReference type="Pfam" id="PF09865">
    <property type="entry name" value="DUF2092"/>
    <property type="match status" value="1"/>
</dbReference>
<keyword evidence="2" id="KW-1185">Reference proteome</keyword>
<dbReference type="EMBL" id="VKHP01000789">
    <property type="protein sequence ID" value="NEV03146.1"/>
    <property type="molecule type" value="Genomic_DNA"/>
</dbReference>
<comment type="caution">
    <text evidence="1">The sequence shown here is derived from an EMBL/GenBank/DDBJ whole genome shotgun (WGS) entry which is preliminary data.</text>
</comment>
<proteinExistence type="predicted"/>
<feature type="non-terminal residue" evidence="1">
    <location>
        <position position="1"/>
    </location>
</feature>
<evidence type="ECO:0000313" key="1">
    <source>
        <dbReference type="EMBL" id="NEV03146.1"/>
    </source>
</evidence>
<dbReference type="Proteomes" id="UP000468531">
    <property type="component" value="Unassembled WGS sequence"/>
</dbReference>
<organism evidence="1 2">
    <name type="scientific">Bradyrhizobium uaiense</name>
    <dbReference type="NCBI Taxonomy" id="2594946"/>
    <lineage>
        <taxon>Bacteria</taxon>
        <taxon>Pseudomonadati</taxon>
        <taxon>Pseudomonadota</taxon>
        <taxon>Alphaproteobacteria</taxon>
        <taxon>Hyphomicrobiales</taxon>
        <taxon>Nitrobacteraceae</taxon>
        <taxon>Bradyrhizobium</taxon>
    </lineage>
</organism>
<dbReference type="AlphaFoldDB" id="A0A6P1BXH5"/>
<gene>
    <name evidence="1" type="ORF">FNJ47_47880</name>
</gene>
<name>A0A6P1BXH5_9BRAD</name>
<dbReference type="InterPro" id="IPR019207">
    <property type="entry name" value="DUF2092"/>
</dbReference>
<reference evidence="1 2" key="1">
    <citation type="journal article" date="2020" name="Arch. Microbiol.">
        <title>Bradyrhizobium uaiense sp. nov., a new highly efficient cowpea symbiont.</title>
        <authorList>
            <person name="Cabral Michel D."/>
            <person name="Azarias Guimaraes A."/>
            <person name="Martins da Costa E."/>
            <person name="Soares de Carvalho T."/>
            <person name="Balsanelli E."/>
            <person name="Willems A."/>
            <person name="Maltempi de Souza E."/>
            <person name="de Souza Moreira F.M."/>
        </authorList>
    </citation>
    <scope>NUCLEOTIDE SEQUENCE [LARGE SCALE GENOMIC DNA]</scope>
    <source>
        <strain evidence="1 2">UFLA 03-164</strain>
    </source>
</reference>
<sequence>DIRIVRRLDGRLTADIGGHLFEDERGVIALCLRAAGEDGCADVEIVFDGKKVTVLGKHIGAYAQADFSGSVDQLIDKMRSEF</sequence>
<evidence type="ECO:0000313" key="2">
    <source>
        <dbReference type="Proteomes" id="UP000468531"/>
    </source>
</evidence>
<protein>
    <submittedName>
        <fullName evidence="1">DUF2092 domain-containing protein</fullName>
    </submittedName>
</protein>
<feature type="non-terminal residue" evidence="1">
    <location>
        <position position="82"/>
    </location>
</feature>